<dbReference type="eggNOG" id="COG0628">
    <property type="taxonomic scope" value="Bacteria"/>
</dbReference>
<comment type="similarity">
    <text evidence="2">Belongs to the autoinducer-2 exporter (AI-2E) (TC 2.A.86) family.</text>
</comment>
<dbReference type="InterPro" id="IPR002549">
    <property type="entry name" value="AI-2E-like"/>
</dbReference>
<evidence type="ECO:0000256" key="6">
    <source>
        <dbReference type="ARBA" id="ARBA00022989"/>
    </source>
</evidence>
<keyword evidence="10" id="KW-0614">Plasmid</keyword>
<evidence type="ECO:0000313" key="11">
    <source>
        <dbReference type="Proteomes" id="UP000000447"/>
    </source>
</evidence>
<evidence type="ECO:0000256" key="4">
    <source>
        <dbReference type="ARBA" id="ARBA00022475"/>
    </source>
</evidence>
<proteinExistence type="inferred from homology"/>
<evidence type="ECO:0000256" key="9">
    <source>
        <dbReference type="SAM" id="Phobius"/>
    </source>
</evidence>
<dbReference type="PANTHER" id="PTHR21716:SF53">
    <property type="entry name" value="PERMEASE PERM-RELATED"/>
    <property type="match status" value="1"/>
</dbReference>
<dbReference type="KEGG" id="tro:trd_A0004"/>
<evidence type="ECO:0000256" key="2">
    <source>
        <dbReference type="ARBA" id="ARBA00009773"/>
    </source>
</evidence>
<evidence type="ECO:0000313" key="10">
    <source>
        <dbReference type="EMBL" id="ACM06403.1"/>
    </source>
</evidence>
<dbReference type="EMBL" id="CP001276">
    <property type="protein sequence ID" value="ACM06403.1"/>
    <property type="molecule type" value="Genomic_DNA"/>
</dbReference>
<evidence type="ECO:0000256" key="7">
    <source>
        <dbReference type="ARBA" id="ARBA00023136"/>
    </source>
</evidence>
<keyword evidence="5 9" id="KW-0812">Transmembrane</keyword>
<feature type="transmembrane region" description="Helical" evidence="9">
    <location>
        <begin position="237"/>
        <end position="266"/>
    </location>
</feature>
<keyword evidence="7 9" id="KW-0472">Membrane</keyword>
<evidence type="ECO:0000256" key="5">
    <source>
        <dbReference type="ARBA" id="ARBA00022692"/>
    </source>
</evidence>
<feature type="transmembrane region" description="Helical" evidence="9">
    <location>
        <begin position="64"/>
        <end position="86"/>
    </location>
</feature>
<dbReference type="OrthoDB" id="9793390at2"/>
<keyword evidence="3" id="KW-0813">Transport</keyword>
<feature type="transmembrane region" description="Helical" evidence="9">
    <location>
        <begin position="314"/>
        <end position="341"/>
    </location>
</feature>
<organism evidence="10 11">
    <name type="scientific">Thermomicrobium roseum (strain ATCC 27502 / DSM 5159 / P-2)</name>
    <dbReference type="NCBI Taxonomy" id="309801"/>
    <lineage>
        <taxon>Bacteria</taxon>
        <taxon>Pseudomonadati</taxon>
        <taxon>Thermomicrobiota</taxon>
        <taxon>Thermomicrobia</taxon>
        <taxon>Thermomicrobiales</taxon>
        <taxon>Thermomicrobiaceae</taxon>
        <taxon>Thermomicrobium</taxon>
    </lineage>
</organism>
<feature type="transmembrane region" description="Helical" evidence="9">
    <location>
        <begin position="273"/>
        <end position="294"/>
    </location>
</feature>
<dbReference type="Pfam" id="PF01594">
    <property type="entry name" value="AI-2E_transport"/>
    <property type="match status" value="1"/>
</dbReference>
<reference evidence="10 11" key="1">
    <citation type="journal article" date="2009" name="PLoS ONE">
        <title>Complete genome sequence of the aerobic CO-oxidizing thermophile Thermomicrobium roseum.</title>
        <authorList>
            <person name="Wu D."/>
            <person name="Raymond J."/>
            <person name="Wu M."/>
            <person name="Chatterji S."/>
            <person name="Ren Q."/>
            <person name="Graham J.E."/>
            <person name="Bryant D.A."/>
            <person name="Robb F."/>
            <person name="Colman A."/>
            <person name="Tallon L.J."/>
            <person name="Badger J.H."/>
            <person name="Madupu R."/>
            <person name="Ward N.L."/>
            <person name="Eisen J.A."/>
        </authorList>
    </citation>
    <scope>NUCLEOTIDE SEQUENCE [LARGE SCALE GENOMIC DNA]</scope>
    <source>
        <strain evidence="11">ATCC 27502 / DSM 5159 / P-2</strain>
        <plasmid evidence="10">unnamed</plasmid>
    </source>
</reference>
<keyword evidence="11" id="KW-1185">Reference proteome</keyword>
<name>B9L577_THERP</name>
<evidence type="ECO:0008006" key="12">
    <source>
        <dbReference type="Google" id="ProtNLM"/>
    </source>
</evidence>
<protein>
    <recommendedName>
        <fullName evidence="12">AI-2E family transporter</fullName>
    </recommendedName>
</protein>
<dbReference type="GO" id="GO:0005886">
    <property type="term" value="C:plasma membrane"/>
    <property type="evidence" value="ECO:0007669"/>
    <property type="project" value="UniProtKB-SubCell"/>
</dbReference>
<gene>
    <name evidence="10" type="ordered locus">trd_A0004</name>
</gene>
<feature type="transmembrane region" description="Helical" evidence="9">
    <location>
        <begin position="148"/>
        <end position="174"/>
    </location>
</feature>
<dbReference type="RefSeq" id="WP_012642390.1">
    <property type="nucleotide sequence ID" value="NC_011961.1"/>
</dbReference>
<dbReference type="Proteomes" id="UP000000447">
    <property type="component" value="Plasmid unnamed"/>
</dbReference>
<feature type="compositionally biased region" description="Basic and acidic residues" evidence="8">
    <location>
        <begin position="478"/>
        <end position="487"/>
    </location>
</feature>
<sequence length="487" mass="52768">MHVLDRVRQSRELLLVTALVALVLGWALLHLAHILTPFIVAAVFAYLVHPLVDWLERRLRLPRIAVVLVLYLVLIGLLVLGGLLLAPSLAQQAQALATTVPRVIETIEQRLARAPELRFGELAIDTRGLLDRLDAAAQSLAERFSREAVPLVLATVEALIKSFVFFLVSFYGLLQGRTLVARLRALAPRRHQKTVSRILGQVDATFRAYIRAQLVLFAIMATATYIALTILEVKYRLALAIATGLLELIPFIGPWTAGAIAVSVALTQGTAPFGWSSLQLAVVVALVYLVLRLLEDHFVIPQLVGHFVRLHPVVVLFGILAGASVAGILGLLLAVPVLAALKIVVLTVLEELRHPPPRQILMLRDRSLLPTLPDWLAAAPARRDVLLIVLPGVVVWDDLPLLQAASRTALDHDVEVLVVTPDPVASSLATAVGLRVVSRLPDGWGADAELLLVLDTSRSAASEWPVPVTSPVGPVRENAAEPKEGVP</sequence>
<feature type="transmembrane region" description="Helical" evidence="9">
    <location>
        <begin position="214"/>
        <end position="231"/>
    </location>
</feature>
<feature type="transmembrane region" description="Helical" evidence="9">
    <location>
        <begin position="35"/>
        <end position="52"/>
    </location>
</feature>
<evidence type="ECO:0000256" key="1">
    <source>
        <dbReference type="ARBA" id="ARBA00004651"/>
    </source>
</evidence>
<geneLocation type="plasmid" evidence="11">
    <name>Tros</name>
</geneLocation>
<dbReference type="AlphaFoldDB" id="B9L577"/>
<evidence type="ECO:0000256" key="8">
    <source>
        <dbReference type="SAM" id="MobiDB-lite"/>
    </source>
</evidence>
<dbReference type="PANTHER" id="PTHR21716">
    <property type="entry name" value="TRANSMEMBRANE PROTEIN"/>
    <property type="match status" value="1"/>
</dbReference>
<feature type="transmembrane region" description="Helical" evidence="9">
    <location>
        <begin position="12"/>
        <end position="29"/>
    </location>
</feature>
<comment type="subcellular location">
    <subcellularLocation>
        <location evidence="1">Cell membrane</location>
        <topology evidence="1">Multi-pass membrane protein</topology>
    </subcellularLocation>
</comment>
<feature type="region of interest" description="Disordered" evidence="8">
    <location>
        <begin position="464"/>
        <end position="487"/>
    </location>
</feature>
<evidence type="ECO:0000256" key="3">
    <source>
        <dbReference type="ARBA" id="ARBA00022448"/>
    </source>
</evidence>
<dbReference type="GO" id="GO:0055085">
    <property type="term" value="P:transmembrane transport"/>
    <property type="evidence" value="ECO:0007669"/>
    <property type="project" value="TreeGrafter"/>
</dbReference>
<accession>B9L577</accession>
<keyword evidence="4" id="KW-1003">Cell membrane</keyword>
<keyword evidence="6 9" id="KW-1133">Transmembrane helix</keyword>
<dbReference type="HOGENOM" id="CLU_031275_8_1_0"/>